<keyword evidence="7" id="KW-0865">Zymogen</keyword>
<sequence length="493" mass="54589">MASGRCSFVVFCVCSAVISSSHGVYLEPDQNVSLPNGWIHVGRVSASDEVLLTFSLKQQNTDKLKELLEQVSNPHSIQYGKYLTLDELSNLIRPSEETLKTVWTWLKNHDVQNCSTIQTLDFLRCFMSASTAEKLLPGSEFNRYTNGRHILIRSPVKYEVAEEVAEHIDFVGGVHRFPQKKTVISKAWKASQNIEADFHLGVTPAVLRKRYNLTASAVGSHENSSQAVAQFLEQYFHQMDLSEFMTLFGSSFVHHNKVSKVIGSQGGIKAGLEASLDVEYIMSAGANITTWVFSNTGRHESQEPFLDWMMLLSNMSSIPWVHSVSYGDDEDSLSLAYLDRINIEFMKSGVRGLTLLFASATYYNVSGRAYPDVAALSDNYWIVSNLIPIPWISGTSASTPVFSGILALINDRRFQKGLPALGFVNPLLYSLQEKGITGAFFDVTTGCQLGCLDEKVEGQGFCASQSWDPVTGWGTPNYPELLKAFLAGKLADP</sequence>
<dbReference type="PANTHER" id="PTHR14218:SF15">
    <property type="entry name" value="TRIPEPTIDYL-PEPTIDASE 1"/>
    <property type="match status" value="1"/>
</dbReference>
<protein>
    <recommendedName>
        <fullName evidence="10">Peptidase S53 domain-containing protein</fullName>
    </recommendedName>
</protein>
<dbReference type="GO" id="GO:0008240">
    <property type="term" value="F:tripeptidyl-peptidase activity"/>
    <property type="evidence" value="ECO:0007669"/>
    <property type="project" value="TreeGrafter"/>
</dbReference>
<feature type="domain" description="Peptidase S53" evidence="10">
    <location>
        <begin position="25"/>
        <end position="488"/>
    </location>
</feature>
<dbReference type="STRING" id="137246.A0A401S332"/>
<accession>A0A401S332</accession>
<comment type="caution">
    <text evidence="11">The sequence shown here is derived from an EMBL/GenBank/DDBJ whole genome shotgun (WGS) entry which is preliminary data.</text>
</comment>
<dbReference type="Pfam" id="PF09286">
    <property type="entry name" value="Pro-kuma_activ"/>
    <property type="match status" value="1"/>
</dbReference>
<evidence type="ECO:0000313" key="12">
    <source>
        <dbReference type="Proteomes" id="UP000287033"/>
    </source>
</evidence>
<evidence type="ECO:0000256" key="7">
    <source>
        <dbReference type="ARBA" id="ARBA00023145"/>
    </source>
</evidence>
<reference evidence="11 12" key="1">
    <citation type="journal article" date="2018" name="Nat. Ecol. Evol.">
        <title>Shark genomes provide insights into elasmobranch evolution and the origin of vertebrates.</title>
        <authorList>
            <person name="Hara Y"/>
            <person name="Yamaguchi K"/>
            <person name="Onimaru K"/>
            <person name="Kadota M"/>
            <person name="Koyanagi M"/>
            <person name="Keeley SD"/>
            <person name="Tatsumi K"/>
            <person name="Tanaka K"/>
            <person name="Motone F"/>
            <person name="Kageyama Y"/>
            <person name="Nozu R"/>
            <person name="Adachi N"/>
            <person name="Nishimura O"/>
            <person name="Nakagawa R"/>
            <person name="Tanegashima C"/>
            <person name="Kiyatake I"/>
            <person name="Matsumoto R"/>
            <person name="Murakumo K"/>
            <person name="Nishida K"/>
            <person name="Terakita A"/>
            <person name="Kuratani S"/>
            <person name="Sato K"/>
            <person name="Hyodo S Kuraku.S."/>
        </authorList>
    </citation>
    <scope>NUCLEOTIDE SEQUENCE [LARGE SCALE GENOMIC DNA]</scope>
</reference>
<keyword evidence="9" id="KW-0732">Signal</keyword>
<dbReference type="InterPro" id="IPR030400">
    <property type="entry name" value="Sedolisin_dom"/>
</dbReference>
<evidence type="ECO:0000313" key="11">
    <source>
        <dbReference type="EMBL" id="GCC24782.1"/>
    </source>
</evidence>
<dbReference type="OrthoDB" id="2919105at2759"/>
<dbReference type="InterPro" id="IPR023828">
    <property type="entry name" value="Peptidase_S8_Ser-AS"/>
</dbReference>
<dbReference type="OMA" id="YARSVCN"/>
<keyword evidence="12" id="KW-1185">Reference proteome</keyword>
<dbReference type="GO" id="GO:0006508">
    <property type="term" value="P:proteolysis"/>
    <property type="evidence" value="ECO:0007669"/>
    <property type="project" value="UniProtKB-KW"/>
</dbReference>
<keyword evidence="2" id="KW-0645">Protease</keyword>
<organism evidence="11 12">
    <name type="scientific">Chiloscyllium punctatum</name>
    <name type="common">Brownbanded bambooshark</name>
    <name type="synonym">Hemiscyllium punctatum</name>
    <dbReference type="NCBI Taxonomy" id="137246"/>
    <lineage>
        <taxon>Eukaryota</taxon>
        <taxon>Metazoa</taxon>
        <taxon>Chordata</taxon>
        <taxon>Craniata</taxon>
        <taxon>Vertebrata</taxon>
        <taxon>Chondrichthyes</taxon>
        <taxon>Elasmobranchii</taxon>
        <taxon>Galeomorphii</taxon>
        <taxon>Galeoidea</taxon>
        <taxon>Orectolobiformes</taxon>
        <taxon>Hemiscylliidae</taxon>
        <taxon>Chiloscyllium</taxon>
    </lineage>
</organism>
<name>A0A401S332_CHIPU</name>
<dbReference type="GO" id="GO:0004252">
    <property type="term" value="F:serine-type endopeptidase activity"/>
    <property type="evidence" value="ECO:0007669"/>
    <property type="project" value="InterPro"/>
</dbReference>
<dbReference type="PANTHER" id="PTHR14218">
    <property type="entry name" value="PROTEASE S8 TRIPEPTIDYL PEPTIDASE I CLN2"/>
    <property type="match status" value="1"/>
</dbReference>
<evidence type="ECO:0000256" key="1">
    <source>
        <dbReference type="ARBA" id="ARBA00001913"/>
    </source>
</evidence>
<evidence type="ECO:0000259" key="10">
    <source>
        <dbReference type="PROSITE" id="PS51695"/>
    </source>
</evidence>
<evidence type="ECO:0000256" key="2">
    <source>
        <dbReference type="ARBA" id="ARBA00022670"/>
    </source>
</evidence>
<evidence type="ECO:0000256" key="4">
    <source>
        <dbReference type="ARBA" id="ARBA00022801"/>
    </source>
</evidence>
<dbReference type="PROSITE" id="PS51695">
    <property type="entry name" value="SEDOLISIN"/>
    <property type="match status" value="1"/>
</dbReference>
<gene>
    <name evidence="11" type="ORF">chiPu_0003184</name>
</gene>
<dbReference type="InterPro" id="IPR015366">
    <property type="entry name" value="S53_propep"/>
</dbReference>
<evidence type="ECO:0000256" key="3">
    <source>
        <dbReference type="ARBA" id="ARBA00022723"/>
    </source>
</evidence>
<dbReference type="CDD" id="cd04056">
    <property type="entry name" value="Peptidases_S53"/>
    <property type="match status" value="1"/>
</dbReference>
<evidence type="ECO:0000256" key="6">
    <source>
        <dbReference type="ARBA" id="ARBA00022837"/>
    </source>
</evidence>
<dbReference type="InterPro" id="IPR036852">
    <property type="entry name" value="Peptidase_S8/S53_dom_sf"/>
</dbReference>
<dbReference type="Proteomes" id="UP000287033">
    <property type="component" value="Unassembled WGS sequence"/>
</dbReference>
<feature type="chain" id="PRO_5019218763" description="Peptidase S53 domain-containing protein" evidence="9">
    <location>
        <begin position="24"/>
        <end position="493"/>
    </location>
</feature>
<evidence type="ECO:0000256" key="5">
    <source>
        <dbReference type="ARBA" id="ARBA00022825"/>
    </source>
</evidence>
<dbReference type="SUPFAM" id="SSF52743">
    <property type="entry name" value="Subtilisin-like"/>
    <property type="match status" value="1"/>
</dbReference>
<keyword evidence="4" id="KW-0378">Hydrolase</keyword>
<dbReference type="Gene3D" id="3.40.50.200">
    <property type="entry name" value="Peptidase S8/S53 domain"/>
    <property type="match status" value="2"/>
</dbReference>
<dbReference type="EMBL" id="BEZZ01000067">
    <property type="protein sequence ID" value="GCC24782.1"/>
    <property type="molecule type" value="Genomic_DNA"/>
</dbReference>
<dbReference type="SUPFAM" id="SSF54897">
    <property type="entry name" value="Protease propeptides/inhibitors"/>
    <property type="match status" value="1"/>
</dbReference>
<dbReference type="GO" id="GO:0046872">
    <property type="term" value="F:metal ion binding"/>
    <property type="evidence" value="ECO:0007669"/>
    <property type="project" value="UniProtKB-KW"/>
</dbReference>
<dbReference type="SMART" id="SM00944">
    <property type="entry name" value="Pro-kuma_activ"/>
    <property type="match status" value="1"/>
</dbReference>
<feature type="signal peptide" evidence="9">
    <location>
        <begin position="1"/>
        <end position="23"/>
    </location>
</feature>
<evidence type="ECO:0000256" key="8">
    <source>
        <dbReference type="PROSITE-ProRule" id="PRU01032"/>
    </source>
</evidence>
<dbReference type="InterPro" id="IPR050819">
    <property type="entry name" value="Tripeptidyl-peptidase_I"/>
</dbReference>
<dbReference type="GO" id="GO:0007417">
    <property type="term" value="P:central nervous system development"/>
    <property type="evidence" value="ECO:0007669"/>
    <property type="project" value="TreeGrafter"/>
</dbReference>
<dbReference type="PROSITE" id="PS00138">
    <property type="entry name" value="SUBTILASE_SER"/>
    <property type="match status" value="1"/>
</dbReference>
<keyword evidence="6" id="KW-0106">Calcium</keyword>
<dbReference type="AlphaFoldDB" id="A0A401S332"/>
<proteinExistence type="predicted"/>
<dbReference type="CDD" id="cd11377">
    <property type="entry name" value="Pro-peptidase_S53"/>
    <property type="match status" value="1"/>
</dbReference>
<comment type="caution">
    <text evidence="8">Lacks conserved residue(s) required for the propagation of feature annotation.</text>
</comment>
<keyword evidence="5" id="KW-0720">Serine protease</keyword>
<keyword evidence="3" id="KW-0479">Metal-binding</keyword>
<evidence type="ECO:0000256" key="9">
    <source>
        <dbReference type="SAM" id="SignalP"/>
    </source>
</evidence>
<comment type="cofactor">
    <cofactor evidence="1">
        <name>Ca(2+)</name>
        <dbReference type="ChEBI" id="CHEBI:29108"/>
    </cofactor>
</comment>